<name>A0AAW0BFB2_9AGAR</name>
<dbReference type="PROSITE" id="PS50097">
    <property type="entry name" value="BTB"/>
    <property type="match status" value="1"/>
</dbReference>
<dbReference type="AlphaFoldDB" id="A0AAW0BFB2"/>
<proteinExistence type="predicted"/>
<dbReference type="EMBL" id="JAYKXP010000124">
    <property type="protein sequence ID" value="KAK7024430.1"/>
    <property type="molecule type" value="Genomic_DNA"/>
</dbReference>
<dbReference type="InterPro" id="IPR011333">
    <property type="entry name" value="SKP1/BTB/POZ_sf"/>
</dbReference>
<gene>
    <name evidence="2" type="ORF">VNI00_016281</name>
</gene>
<keyword evidence="3" id="KW-1185">Reference proteome</keyword>
<dbReference type="Gene3D" id="3.30.710.10">
    <property type="entry name" value="Potassium Channel Kv1.1, Chain A"/>
    <property type="match status" value="1"/>
</dbReference>
<sequence>MSTTTQTASSPFDDKGAWDTILRTSDDINFHVHSAILGFVSPYFREMFSLPREDNVVPVAEDSTALDLTLRFVYPGQAPPALTTWKDVSSVYRAFTVYRMESTAAFPDIARHLREMSLERPADLDLSNIPKGVGHSNWEAYSVMRVFGIMQMLPESFTKDSIDEAFEKTLTVPFHELATAYVQELDGMTVKDFIKLLRRHRYERLMEHTPSFTADDKENTRWKYHCHGSYDHRGEAPDTDAQLDPSKVKEWYESKLVPMFQNWENMDTIALLPYEPTGWTCSNCSKKRCRYMLQAATSIFRTEIGLALSQNVFLVQPYDPPFEPSEMGSESVSDDEA</sequence>
<dbReference type="InterPro" id="IPR000210">
    <property type="entry name" value="BTB/POZ_dom"/>
</dbReference>
<evidence type="ECO:0000313" key="2">
    <source>
        <dbReference type="EMBL" id="KAK7024430.1"/>
    </source>
</evidence>
<comment type="caution">
    <text evidence="2">The sequence shown here is derived from an EMBL/GenBank/DDBJ whole genome shotgun (WGS) entry which is preliminary data.</text>
</comment>
<evidence type="ECO:0000313" key="3">
    <source>
        <dbReference type="Proteomes" id="UP001383192"/>
    </source>
</evidence>
<protein>
    <recommendedName>
        <fullName evidence="1">BTB domain-containing protein</fullName>
    </recommendedName>
</protein>
<organism evidence="2 3">
    <name type="scientific">Paramarasmius palmivorus</name>
    <dbReference type="NCBI Taxonomy" id="297713"/>
    <lineage>
        <taxon>Eukaryota</taxon>
        <taxon>Fungi</taxon>
        <taxon>Dikarya</taxon>
        <taxon>Basidiomycota</taxon>
        <taxon>Agaricomycotina</taxon>
        <taxon>Agaricomycetes</taxon>
        <taxon>Agaricomycetidae</taxon>
        <taxon>Agaricales</taxon>
        <taxon>Marasmiineae</taxon>
        <taxon>Marasmiaceae</taxon>
        <taxon>Paramarasmius</taxon>
    </lineage>
</organism>
<reference evidence="2 3" key="1">
    <citation type="submission" date="2024-01" db="EMBL/GenBank/DDBJ databases">
        <title>A draft genome for a cacao thread blight-causing isolate of Paramarasmius palmivorus.</title>
        <authorList>
            <person name="Baruah I.K."/>
            <person name="Bukari Y."/>
            <person name="Amoako-Attah I."/>
            <person name="Meinhardt L.W."/>
            <person name="Bailey B.A."/>
            <person name="Cohen S.P."/>
        </authorList>
    </citation>
    <scope>NUCLEOTIDE SEQUENCE [LARGE SCALE GENOMIC DNA]</scope>
    <source>
        <strain evidence="2 3">GH-12</strain>
    </source>
</reference>
<dbReference type="Proteomes" id="UP001383192">
    <property type="component" value="Unassembled WGS sequence"/>
</dbReference>
<feature type="domain" description="BTB" evidence="1">
    <location>
        <begin position="18"/>
        <end position="77"/>
    </location>
</feature>
<dbReference type="CDD" id="cd18186">
    <property type="entry name" value="BTB_POZ_ZBTB_KLHL-like"/>
    <property type="match status" value="1"/>
</dbReference>
<dbReference type="SUPFAM" id="SSF54695">
    <property type="entry name" value="POZ domain"/>
    <property type="match status" value="1"/>
</dbReference>
<dbReference type="Pfam" id="PF00651">
    <property type="entry name" value="BTB"/>
    <property type="match status" value="1"/>
</dbReference>
<accession>A0AAW0BFB2</accession>
<evidence type="ECO:0000259" key="1">
    <source>
        <dbReference type="PROSITE" id="PS50097"/>
    </source>
</evidence>